<evidence type="ECO:0000313" key="1">
    <source>
        <dbReference type="EMBL" id="RMC06512.1"/>
    </source>
</evidence>
<gene>
    <name evidence="1" type="ORF">DUI87_15949</name>
</gene>
<dbReference type="Proteomes" id="UP000269221">
    <property type="component" value="Unassembled WGS sequence"/>
</dbReference>
<dbReference type="AlphaFoldDB" id="A0A3M0JZW3"/>
<name>A0A3M0JZW3_HIRRU</name>
<accession>A0A3M0JZW3</accession>
<protein>
    <recommendedName>
        <fullName evidence="3">Reverse transcriptase domain-containing protein</fullName>
    </recommendedName>
</protein>
<keyword evidence="2" id="KW-1185">Reference proteome</keyword>
<reference evidence="1 2" key="1">
    <citation type="submission" date="2018-07" db="EMBL/GenBank/DDBJ databases">
        <title>A high quality draft genome assembly of the barn swallow (H. rustica rustica).</title>
        <authorList>
            <person name="Formenti G."/>
            <person name="Chiara M."/>
            <person name="Poveda L."/>
            <person name="Francoijs K.-J."/>
            <person name="Bonisoli-Alquati A."/>
            <person name="Canova L."/>
            <person name="Gianfranceschi L."/>
            <person name="Horner D.S."/>
            <person name="Saino N."/>
        </authorList>
    </citation>
    <scope>NUCLEOTIDE SEQUENCE [LARGE SCALE GENOMIC DNA]</scope>
    <source>
        <strain evidence="1">Chelidonia</strain>
        <tissue evidence="1">Blood</tissue>
    </source>
</reference>
<dbReference type="EMBL" id="QRBI01000120">
    <property type="protein sequence ID" value="RMC06512.1"/>
    <property type="molecule type" value="Genomic_DNA"/>
</dbReference>
<dbReference type="OrthoDB" id="10056483at2759"/>
<evidence type="ECO:0000313" key="2">
    <source>
        <dbReference type="Proteomes" id="UP000269221"/>
    </source>
</evidence>
<sequence length="98" mass="11283">MIDDVCHYMKDDQILIHLRVYPSNSRSLQFSIKNVMGDHAKGFKKIICKFADETSLSGVVDTPEKSDAIKRELDKLEKWTLGNLMRFNKSKCKLLHLG</sequence>
<evidence type="ECO:0008006" key="3">
    <source>
        <dbReference type="Google" id="ProtNLM"/>
    </source>
</evidence>
<organism evidence="1 2">
    <name type="scientific">Hirundo rustica rustica</name>
    <dbReference type="NCBI Taxonomy" id="333673"/>
    <lineage>
        <taxon>Eukaryota</taxon>
        <taxon>Metazoa</taxon>
        <taxon>Chordata</taxon>
        <taxon>Craniata</taxon>
        <taxon>Vertebrata</taxon>
        <taxon>Euteleostomi</taxon>
        <taxon>Archelosauria</taxon>
        <taxon>Archosauria</taxon>
        <taxon>Dinosauria</taxon>
        <taxon>Saurischia</taxon>
        <taxon>Theropoda</taxon>
        <taxon>Coelurosauria</taxon>
        <taxon>Aves</taxon>
        <taxon>Neognathae</taxon>
        <taxon>Neoaves</taxon>
        <taxon>Telluraves</taxon>
        <taxon>Australaves</taxon>
        <taxon>Passeriformes</taxon>
        <taxon>Sylvioidea</taxon>
        <taxon>Hirundinidae</taxon>
        <taxon>Hirundo</taxon>
    </lineage>
</organism>
<proteinExistence type="predicted"/>
<comment type="caution">
    <text evidence="1">The sequence shown here is derived from an EMBL/GenBank/DDBJ whole genome shotgun (WGS) entry which is preliminary data.</text>
</comment>